<comment type="caution">
    <text evidence="2">The sequence shown here is derived from an EMBL/GenBank/DDBJ whole genome shotgun (WGS) entry which is preliminary data.</text>
</comment>
<dbReference type="Proteomes" id="UP000298030">
    <property type="component" value="Unassembled WGS sequence"/>
</dbReference>
<evidence type="ECO:0000256" key="1">
    <source>
        <dbReference type="SAM" id="MobiDB-lite"/>
    </source>
</evidence>
<accession>A0A4Y7SCW9</accession>
<sequence length="179" mass="19707">MSSPQPKTVTLYGLVQLLRLFNINISTNDELVDRNGLLLCPTSDIQLVDAISWALFVLGGDSQIGQHLADGNFCPRWRQPDTNQASGPVSGPSNPGPATSANKLDFGEDNEGEDGKGEYDKGEDGDDEYDKGDDGNDEYDKGDDGNDDEEAKDDDDEDYWSISRQIDLLGMTYEEYREA</sequence>
<feature type="compositionally biased region" description="Low complexity" evidence="1">
    <location>
        <begin position="86"/>
        <end position="97"/>
    </location>
</feature>
<gene>
    <name evidence="2" type="ORF">FA13DRAFT_1718653</name>
</gene>
<evidence type="ECO:0000313" key="2">
    <source>
        <dbReference type="EMBL" id="TEB19582.1"/>
    </source>
</evidence>
<feature type="compositionally biased region" description="Acidic residues" evidence="1">
    <location>
        <begin position="145"/>
        <end position="159"/>
    </location>
</feature>
<feature type="compositionally biased region" description="Basic and acidic residues" evidence="1">
    <location>
        <begin position="132"/>
        <end position="144"/>
    </location>
</feature>
<feature type="region of interest" description="Disordered" evidence="1">
    <location>
        <begin position="75"/>
        <end position="160"/>
    </location>
</feature>
<feature type="compositionally biased region" description="Basic and acidic residues" evidence="1">
    <location>
        <begin position="113"/>
        <end position="122"/>
    </location>
</feature>
<dbReference type="AlphaFoldDB" id="A0A4Y7SCW9"/>
<protein>
    <submittedName>
        <fullName evidence="2">Uncharacterized protein</fullName>
    </submittedName>
</protein>
<name>A0A4Y7SCW9_COPMI</name>
<reference evidence="2 3" key="1">
    <citation type="journal article" date="2019" name="Nat. Ecol. Evol.">
        <title>Megaphylogeny resolves global patterns of mushroom evolution.</title>
        <authorList>
            <person name="Varga T."/>
            <person name="Krizsan K."/>
            <person name="Foldi C."/>
            <person name="Dima B."/>
            <person name="Sanchez-Garcia M."/>
            <person name="Sanchez-Ramirez S."/>
            <person name="Szollosi G.J."/>
            <person name="Szarkandi J.G."/>
            <person name="Papp V."/>
            <person name="Albert L."/>
            <person name="Andreopoulos W."/>
            <person name="Angelini C."/>
            <person name="Antonin V."/>
            <person name="Barry K.W."/>
            <person name="Bougher N.L."/>
            <person name="Buchanan P."/>
            <person name="Buyck B."/>
            <person name="Bense V."/>
            <person name="Catcheside P."/>
            <person name="Chovatia M."/>
            <person name="Cooper J."/>
            <person name="Damon W."/>
            <person name="Desjardin D."/>
            <person name="Finy P."/>
            <person name="Geml J."/>
            <person name="Haridas S."/>
            <person name="Hughes K."/>
            <person name="Justo A."/>
            <person name="Karasinski D."/>
            <person name="Kautmanova I."/>
            <person name="Kiss B."/>
            <person name="Kocsube S."/>
            <person name="Kotiranta H."/>
            <person name="LaButti K.M."/>
            <person name="Lechner B.E."/>
            <person name="Liimatainen K."/>
            <person name="Lipzen A."/>
            <person name="Lukacs Z."/>
            <person name="Mihaltcheva S."/>
            <person name="Morgado L.N."/>
            <person name="Niskanen T."/>
            <person name="Noordeloos M.E."/>
            <person name="Ohm R.A."/>
            <person name="Ortiz-Santana B."/>
            <person name="Ovrebo C."/>
            <person name="Racz N."/>
            <person name="Riley R."/>
            <person name="Savchenko A."/>
            <person name="Shiryaev A."/>
            <person name="Soop K."/>
            <person name="Spirin V."/>
            <person name="Szebenyi C."/>
            <person name="Tomsovsky M."/>
            <person name="Tulloss R.E."/>
            <person name="Uehling J."/>
            <person name="Grigoriev I.V."/>
            <person name="Vagvolgyi C."/>
            <person name="Papp T."/>
            <person name="Martin F.M."/>
            <person name="Miettinen O."/>
            <person name="Hibbett D.S."/>
            <person name="Nagy L.G."/>
        </authorList>
    </citation>
    <scope>NUCLEOTIDE SEQUENCE [LARGE SCALE GENOMIC DNA]</scope>
    <source>
        <strain evidence="2 3">FP101781</strain>
    </source>
</reference>
<keyword evidence="3" id="KW-1185">Reference proteome</keyword>
<evidence type="ECO:0000313" key="3">
    <source>
        <dbReference type="Proteomes" id="UP000298030"/>
    </source>
</evidence>
<dbReference type="EMBL" id="QPFP01000183">
    <property type="protein sequence ID" value="TEB19582.1"/>
    <property type="molecule type" value="Genomic_DNA"/>
</dbReference>
<organism evidence="2 3">
    <name type="scientific">Coprinellus micaceus</name>
    <name type="common">Glistening ink-cap mushroom</name>
    <name type="synonym">Coprinus micaceus</name>
    <dbReference type="NCBI Taxonomy" id="71717"/>
    <lineage>
        <taxon>Eukaryota</taxon>
        <taxon>Fungi</taxon>
        <taxon>Dikarya</taxon>
        <taxon>Basidiomycota</taxon>
        <taxon>Agaricomycotina</taxon>
        <taxon>Agaricomycetes</taxon>
        <taxon>Agaricomycetidae</taxon>
        <taxon>Agaricales</taxon>
        <taxon>Agaricineae</taxon>
        <taxon>Psathyrellaceae</taxon>
        <taxon>Coprinellus</taxon>
    </lineage>
</organism>
<proteinExistence type="predicted"/>